<reference evidence="2" key="1">
    <citation type="submission" date="2023-03" db="EMBL/GenBank/DDBJ databases">
        <title>Massive genome expansion in bonnet fungi (Mycena s.s.) driven by repeated elements and novel gene families across ecological guilds.</title>
        <authorList>
            <consortium name="Lawrence Berkeley National Laboratory"/>
            <person name="Harder C.B."/>
            <person name="Miyauchi S."/>
            <person name="Viragh M."/>
            <person name="Kuo A."/>
            <person name="Thoen E."/>
            <person name="Andreopoulos B."/>
            <person name="Lu D."/>
            <person name="Skrede I."/>
            <person name="Drula E."/>
            <person name="Henrissat B."/>
            <person name="Morin E."/>
            <person name="Kohler A."/>
            <person name="Barry K."/>
            <person name="LaButti K."/>
            <person name="Morin E."/>
            <person name="Salamov A."/>
            <person name="Lipzen A."/>
            <person name="Mereny Z."/>
            <person name="Hegedus B."/>
            <person name="Baldrian P."/>
            <person name="Stursova M."/>
            <person name="Weitz H."/>
            <person name="Taylor A."/>
            <person name="Grigoriev I.V."/>
            <person name="Nagy L.G."/>
            <person name="Martin F."/>
            <person name="Kauserud H."/>
        </authorList>
    </citation>
    <scope>NUCLEOTIDE SEQUENCE</scope>
    <source>
        <strain evidence="2">CBHHK182m</strain>
    </source>
</reference>
<organism evidence="2 3">
    <name type="scientific">Mycena metata</name>
    <dbReference type="NCBI Taxonomy" id="1033252"/>
    <lineage>
        <taxon>Eukaryota</taxon>
        <taxon>Fungi</taxon>
        <taxon>Dikarya</taxon>
        <taxon>Basidiomycota</taxon>
        <taxon>Agaricomycotina</taxon>
        <taxon>Agaricomycetes</taxon>
        <taxon>Agaricomycetidae</taxon>
        <taxon>Agaricales</taxon>
        <taxon>Marasmiineae</taxon>
        <taxon>Mycenaceae</taxon>
        <taxon>Mycena</taxon>
    </lineage>
</organism>
<keyword evidence="3" id="KW-1185">Reference proteome</keyword>
<comment type="caution">
    <text evidence="2">The sequence shown here is derived from an EMBL/GenBank/DDBJ whole genome shotgun (WGS) entry which is preliminary data.</text>
</comment>
<evidence type="ECO:0000313" key="2">
    <source>
        <dbReference type="EMBL" id="KAJ7730426.1"/>
    </source>
</evidence>
<dbReference type="AlphaFoldDB" id="A0AAD7HYU6"/>
<feature type="region of interest" description="Disordered" evidence="1">
    <location>
        <begin position="112"/>
        <end position="147"/>
    </location>
</feature>
<proteinExistence type="predicted"/>
<name>A0AAD7HYU6_9AGAR</name>
<dbReference type="EMBL" id="JARKIB010000159">
    <property type="protein sequence ID" value="KAJ7730426.1"/>
    <property type="molecule type" value="Genomic_DNA"/>
</dbReference>
<evidence type="ECO:0000313" key="3">
    <source>
        <dbReference type="Proteomes" id="UP001215598"/>
    </source>
</evidence>
<sequence length="165" mass="17805">MSAIVQQRRGFTEPGSAGQIKFWYVRGCLMHSQEVHRTNSDNPTNLKASPRRPLRGRRGVLHTATNTTNTTINITAEIRPGRNTADIATGGRDNSAPGCLPVEGRNVGGRLAESRSEANRDGYQPFGGGSPRRADDERLDADQGAPVQALVNVPFTGLRTSTNPL</sequence>
<evidence type="ECO:0000256" key="1">
    <source>
        <dbReference type="SAM" id="MobiDB-lite"/>
    </source>
</evidence>
<accession>A0AAD7HYU6</accession>
<dbReference type="Proteomes" id="UP001215598">
    <property type="component" value="Unassembled WGS sequence"/>
</dbReference>
<gene>
    <name evidence="2" type="ORF">B0H16DRAFT_1696930</name>
</gene>
<protein>
    <submittedName>
        <fullName evidence="2">Uncharacterized protein</fullName>
    </submittedName>
</protein>